<evidence type="ECO:0000313" key="3">
    <source>
        <dbReference type="EMBL" id="GFS45618.1"/>
    </source>
</evidence>
<evidence type="ECO:0000256" key="1">
    <source>
        <dbReference type="SAM" id="MobiDB-lite"/>
    </source>
</evidence>
<feature type="chain" id="PRO_5029685076" evidence="2">
    <location>
        <begin position="25"/>
        <end position="75"/>
    </location>
</feature>
<protein>
    <submittedName>
        <fullName evidence="3">Uncharacterized protein</fullName>
    </submittedName>
</protein>
<feature type="signal peptide" evidence="2">
    <location>
        <begin position="1"/>
        <end position="24"/>
    </location>
</feature>
<keyword evidence="2" id="KW-0732">Signal</keyword>
<sequence length="75" mass="8100">MAAAAKLFVVFFVTLLMLSTGSQARVFNNKMESHDLFRALGFNASAMERGQNKSVSGATKLEDRAAPAGPDPHHH</sequence>
<name>A0A7J0DYU8_9ERIC</name>
<accession>A0A7J0DYU8</accession>
<comment type="caution">
    <text evidence="3">The sequence shown here is derived from an EMBL/GenBank/DDBJ whole genome shotgun (WGS) entry which is preliminary data.</text>
</comment>
<feature type="region of interest" description="Disordered" evidence="1">
    <location>
        <begin position="50"/>
        <end position="75"/>
    </location>
</feature>
<organism evidence="3 4">
    <name type="scientific">Actinidia rufa</name>
    <dbReference type="NCBI Taxonomy" id="165716"/>
    <lineage>
        <taxon>Eukaryota</taxon>
        <taxon>Viridiplantae</taxon>
        <taxon>Streptophyta</taxon>
        <taxon>Embryophyta</taxon>
        <taxon>Tracheophyta</taxon>
        <taxon>Spermatophyta</taxon>
        <taxon>Magnoliopsida</taxon>
        <taxon>eudicotyledons</taxon>
        <taxon>Gunneridae</taxon>
        <taxon>Pentapetalae</taxon>
        <taxon>asterids</taxon>
        <taxon>Ericales</taxon>
        <taxon>Actinidiaceae</taxon>
        <taxon>Actinidia</taxon>
    </lineage>
</organism>
<proteinExistence type="predicted"/>
<keyword evidence="4" id="KW-1185">Reference proteome</keyword>
<dbReference type="Proteomes" id="UP000585474">
    <property type="component" value="Unassembled WGS sequence"/>
</dbReference>
<evidence type="ECO:0000256" key="2">
    <source>
        <dbReference type="SAM" id="SignalP"/>
    </source>
</evidence>
<reference evidence="4" key="1">
    <citation type="submission" date="2019-07" db="EMBL/GenBank/DDBJ databases">
        <title>De Novo Assembly of kiwifruit Actinidia rufa.</title>
        <authorList>
            <person name="Sugita-Konishi S."/>
            <person name="Sato K."/>
            <person name="Mori E."/>
            <person name="Abe Y."/>
            <person name="Kisaki G."/>
            <person name="Hamano K."/>
            <person name="Suezawa K."/>
            <person name="Otani M."/>
            <person name="Fukuda T."/>
            <person name="Manabe T."/>
            <person name="Gomi K."/>
            <person name="Tabuchi M."/>
            <person name="Akimitsu K."/>
            <person name="Kataoka I."/>
        </authorList>
    </citation>
    <scope>NUCLEOTIDE SEQUENCE [LARGE SCALE GENOMIC DNA]</scope>
    <source>
        <strain evidence="4">cv. Fuchu</strain>
    </source>
</reference>
<dbReference type="EMBL" id="BJWL01000453">
    <property type="protein sequence ID" value="GFS45618.1"/>
    <property type="molecule type" value="Genomic_DNA"/>
</dbReference>
<evidence type="ECO:0000313" key="4">
    <source>
        <dbReference type="Proteomes" id="UP000585474"/>
    </source>
</evidence>
<gene>
    <name evidence="3" type="ORF">Acr_00g0097080</name>
</gene>
<dbReference type="AlphaFoldDB" id="A0A7J0DYU8"/>